<reference evidence="1 2" key="1">
    <citation type="submission" date="2020-08" db="EMBL/GenBank/DDBJ databases">
        <title>Genomic Encyclopedia of Type Strains, Phase IV (KMG-V): Genome sequencing to study the core and pangenomes of soil and plant-associated prokaryotes.</title>
        <authorList>
            <person name="Whitman W."/>
        </authorList>
    </citation>
    <scope>NUCLEOTIDE SEQUENCE [LARGE SCALE GENOMIC DNA]</scope>
    <source>
        <strain evidence="1 2">SEMIA 4084</strain>
    </source>
</reference>
<sequence length="133" mass="14082">MPNSLRVVSPAIDGHGASALSGFSAKKDALYNLYRLCGRANNEGRSRDLNAFVQVARSAAGLVLPSIVALFQAACPGIRLEVIADETFNGVLAAGCDAGIRYEERLDQDMIAVPIGPRIQRSPPRPGAAACFR</sequence>
<gene>
    <name evidence="1" type="ORF">GGD55_006344</name>
</gene>
<name>A0A7W8UHR7_9HYPH</name>
<evidence type="ECO:0000313" key="1">
    <source>
        <dbReference type="EMBL" id="MBB5539594.1"/>
    </source>
</evidence>
<dbReference type="AlphaFoldDB" id="A0A7W8UHR7"/>
<dbReference type="EMBL" id="JACHBK010000022">
    <property type="protein sequence ID" value="MBB5539594.1"/>
    <property type="molecule type" value="Genomic_DNA"/>
</dbReference>
<dbReference type="Proteomes" id="UP000585507">
    <property type="component" value="Unassembled WGS sequence"/>
</dbReference>
<proteinExistence type="predicted"/>
<dbReference type="SUPFAM" id="SSF53850">
    <property type="entry name" value="Periplasmic binding protein-like II"/>
    <property type="match status" value="1"/>
</dbReference>
<evidence type="ECO:0000313" key="2">
    <source>
        <dbReference type="Proteomes" id="UP000585507"/>
    </source>
</evidence>
<dbReference type="GO" id="GO:0003677">
    <property type="term" value="F:DNA binding"/>
    <property type="evidence" value="ECO:0007669"/>
    <property type="project" value="UniProtKB-KW"/>
</dbReference>
<accession>A0A7W8UHR7</accession>
<organism evidence="1 2">
    <name type="scientific">Rhizobium giardinii</name>
    <dbReference type="NCBI Taxonomy" id="56731"/>
    <lineage>
        <taxon>Bacteria</taxon>
        <taxon>Pseudomonadati</taxon>
        <taxon>Pseudomonadota</taxon>
        <taxon>Alphaproteobacteria</taxon>
        <taxon>Hyphomicrobiales</taxon>
        <taxon>Rhizobiaceae</taxon>
        <taxon>Rhizobium/Agrobacterium group</taxon>
        <taxon>Rhizobium</taxon>
    </lineage>
</organism>
<keyword evidence="2" id="KW-1185">Reference proteome</keyword>
<comment type="caution">
    <text evidence="1">The sequence shown here is derived from an EMBL/GenBank/DDBJ whole genome shotgun (WGS) entry which is preliminary data.</text>
</comment>
<protein>
    <submittedName>
        <fullName evidence="1">DNA-binding transcriptional LysR family regulator</fullName>
    </submittedName>
</protein>
<keyword evidence="1" id="KW-0238">DNA-binding</keyword>
<dbReference type="Gene3D" id="3.40.190.10">
    <property type="entry name" value="Periplasmic binding protein-like II"/>
    <property type="match status" value="1"/>
</dbReference>